<dbReference type="GO" id="GO:0046872">
    <property type="term" value="F:metal ion binding"/>
    <property type="evidence" value="ECO:0007669"/>
    <property type="project" value="UniProtKB-KW"/>
</dbReference>
<dbReference type="AlphaFoldDB" id="A0A561QGB1"/>
<name>A0A561QGB1_9HYPH</name>
<evidence type="ECO:0000313" key="4">
    <source>
        <dbReference type="EMBL" id="TWF49331.1"/>
    </source>
</evidence>
<evidence type="ECO:0000256" key="2">
    <source>
        <dbReference type="SAM" id="MobiDB-lite"/>
    </source>
</evidence>
<dbReference type="InterPro" id="IPR011234">
    <property type="entry name" value="Fumarylacetoacetase-like_C"/>
</dbReference>
<dbReference type="OrthoDB" id="8454990at2"/>
<sequence>QFMSLHPGDVISTGTPPGVGMGLKPPRYLKPGDVVELGIEGLGSQKQTFKADI</sequence>
<dbReference type="PANTHER" id="PTHR11820:SF8">
    <property type="entry name" value="BLL6360 PROTEIN"/>
    <property type="match status" value="1"/>
</dbReference>
<evidence type="ECO:0000313" key="5">
    <source>
        <dbReference type="Proteomes" id="UP000320653"/>
    </source>
</evidence>
<evidence type="ECO:0000259" key="3">
    <source>
        <dbReference type="Pfam" id="PF01557"/>
    </source>
</evidence>
<proteinExistence type="predicted"/>
<dbReference type="PANTHER" id="PTHR11820">
    <property type="entry name" value="ACYLPYRUVASE"/>
    <property type="match status" value="1"/>
</dbReference>
<comment type="caution">
    <text evidence="4">The sequence shown here is derived from an EMBL/GenBank/DDBJ whole genome shotgun (WGS) entry which is preliminary data.</text>
</comment>
<dbReference type="SUPFAM" id="SSF56529">
    <property type="entry name" value="FAH"/>
    <property type="match status" value="1"/>
</dbReference>
<dbReference type="GO" id="GO:0003824">
    <property type="term" value="F:catalytic activity"/>
    <property type="evidence" value="ECO:0007669"/>
    <property type="project" value="InterPro"/>
</dbReference>
<dbReference type="Gene3D" id="3.90.850.10">
    <property type="entry name" value="Fumarylacetoacetase-like, C-terminal domain"/>
    <property type="match status" value="1"/>
</dbReference>
<protein>
    <submittedName>
        <fullName evidence="4">Fumarylacetoacetase-like protein</fullName>
    </submittedName>
</protein>
<dbReference type="Proteomes" id="UP000320653">
    <property type="component" value="Unassembled WGS sequence"/>
</dbReference>
<gene>
    <name evidence="4" type="ORF">FHW37_1081</name>
</gene>
<accession>A0A561QGB1</accession>
<dbReference type="RefSeq" id="WP_145641294.1">
    <property type="nucleotide sequence ID" value="NZ_VIWP01000008.1"/>
</dbReference>
<dbReference type="InterPro" id="IPR036663">
    <property type="entry name" value="Fumarylacetoacetase_C_sf"/>
</dbReference>
<feature type="region of interest" description="Disordered" evidence="2">
    <location>
        <begin position="1"/>
        <end position="24"/>
    </location>
</feature>
<keyword evidence="1" id="KW-0479">Metal-binding</keyword>
<reference evidence="4 5" key="1">
    <citation type="submission" date="2019-06" db="EMBL/GenBank/DDBJ databases">
        <title>Sorghum-associated microbial communities from plants grown in Nebraska, USA.</title>
        <authorList>
            <person name="Schachtman D."/>
        </authorList>
    </citation>
    <scope>NUCLEOTIDE SEQUENCE [LARGE SCALE GENOMIC DNA]</scope>
    <source>
        <strain evidence="4 5">1225</strain>
    </source>
</reference>
<keyword evidence="5" id="KW-1185">Reference proteome</keyword>
<feature type="domain" description="Fumarylacetoacetase-like C-terminal" evidence="3">
    <location>
        <begin position="1"/>
        <end position="49"/>
    </location>
</feature>
<evidence type="ECO:0000256" key="1">
    <source>
        <dbReference type="ARBA" id="ARBA00022723"/>
    </source>
</evidence>
<feature type="non-terminal residue" evidence="4">
    <location>
        <position position="1"/>
    </location>
</feature>
<dbReference type="EMBL" id="VIWP01000008">
    <property type="protein sequence ID" value="TWF49331.1"/>
    <property type="molecule type" value="Genomic_DNA"/>
</dbReference>
<dbReference type="Pfam" id="PF01557">
    <property type="entry name" value="FAA_hydrolase"/>
    <property type="match status" value="1"/>
</dbReference>
<organism evidence="4 5">
    <name type="scientific">Neorhizobium alkalisoli</name>
    <dbReference type="NCBI Taxonomy" id="528178"/>
    <lineage>
        <taxon>Bacteria</taxon>
        <taxon>Pseudomonadati</taxon>
        <taxon>Pseudomonadota</taxon>
        <taxon>Alphaproteobacteria</taxon>
        <taxon>Hyphomicrobiales</taxon>
        <taxon>Rhizobiaceae</taxon>
        <taxon>Rhizobium/Agrobacterium group</taxon>
        <taxon>Neorhizobium</taxon>
    </lineage>
</organism>